<dbReference type="STRING" id="493475.GARC_3801"/>
<reference evidence="1 2" key="1">
    <citation type="journal article" date="2017" name="Antonie Van Leeuwenhoek">
        <title>Rhizobium rhizosphaerae sp. nov., a novel species isolated from rice rhizosphere.</title>
        <authorList>
            <person name="Zhao J.J."/>
            <person name="Zhang J."/>
            <person name="Zhang R.J."/>
            <person name="Zhang C.W."/>
            <person name="Yin H.Q."/>
            <person name="Zhang X.X."/>
        </authorList>
    </citation>
    <scope>NUCLEOTIDE SEQUENCE [LARGE SCALE GENOMIC DNA]</scope>
    <source>
        <strain evidence="1 2">BSs20135</strain>
    </source>
</reference>
<accession>K6ZBE4</accession>
<evidence type="ECO:0000313" key="1">
    <source>
        <dbReference type="EMBL" id="GAC20755.1"/>
    </source>
</evidence>
<proteinExistence type="predicted"/>
<dbReference type="AlphaFoldDB" id="K6ZBE4"/>
<organism evidence="1 2">
    <name type="scientific">Paraglaciecola arctica BSs20135</name>
    <dbReference type="NCBI Taxonomy" id="493475"/>
    <lineage>
        <taxon>Bacteria</taxon>
        <taxon>Pseudomonadati</taxon>
        <taxon>Pseudomonadota</taxon>
        <taxon>Gammaproteobacteria</taxon>
        <taxon>Alteromonadales</taxon>
        <taxon>Alteromonadaceae</taxon>
        <taxon>Paraglaciecola</taxon>
    </lineage>
</organism>
<evidence type="ECO:0000313" key="2">
    <source>
        <dbReference type="Proteomes" id="UP000006327"/>
    </source>
</evidence>
<comment type="caution">
    <text evidence="1">The sequence shown here is derived from an EMBL/GenBank/DDBJ whole genome shotgun (WGS) entry which is preliminary data.</text>
</comment>
<dbReference type="EMBL" id="BAEO01000055">
    <property type="protein sequence ID" value="GAC20755.1"/>
    <property type="molecule type" value="Genomic_DNA"/>
</dbReference>
<sequence>MHYCHEIIFIPYVADLVAKSQLQSRVLLGSSLRHGLSSGSRYKVKATTNNI</sequence>
<protein>
    <submittedName>
        <fullName evidence="1">Uncharacterized protein</fullName>
    </submittedName>
</protein>
<keyword evidence="2" id="KW-1185">Reference proteome</keyword>
<name>K6ZBE4_9ALTE</name>
<gene>
    <name evidence="1" type="ORF">GARC_3801</name>
</gene>
<dbReference type="Proteomes" id="UP000006327">
    <property type="component" value="Unassembled WGS sequence"/>
</dbReference>